<comment type="similarity">
    <text evidence="6">Belongs to the class I-like SAM-binding methyltransferase superfamily. RNA M5U methyltransferase family.</text>
</comment>
<evidence type="ECO:0000313" key="9">
    <source>
        <dbReference type="EMBL" id="KAK3893533.1"/>
    </source>
</evidence>
<dbReference type="GO" id="GO:0003723">
    <property type="term" value="F:RNA binding"/>
    <property type="evidence" value="ECO:0007669"/>
    <property type="project" value="TreeGrafter"/>
</dbReference>
<dbReference type="InterPro" id="IPR030391">
    <property type="entry name" value="MeTrfase_TrmA_CS"/>
</dbReference>
<dbReference type="EC" id="2.1.1.35" evidence="4"/>
<dbReference type="EMBL" id="JAWQEG010000200">
    <property type="protein sequence ID" value="KAK3893533.1"/>
    <property type="molecule type" value="Genomic_DNA"/>
</dbReference>
<dbReference type="InterPro" id="IPR035979">
    <property type="entry name" value="RBD_domain_sf"/>
</dbReference>
<organism evidence="9 10">
    <name type="scientific">Petrolisthes cinctipes</name>
    <name type="common">Flat porcelain crab</name>
    <dbReference type="NCBI Taxonomy" id="88211"/>
    <lineage>
        <taxon>Eukaryota</taxon>
        <taxon>Metazoa</taxon>
        <taxon>Ecdysozoa</taxon>
        <taxon>Arthropoda</taxon>
        <taxon>Crustacea</taxon>
        <taxon>Multicrustacea</taxon>
        <taxon>Malacostraca</taxon>
        <taxon>Eumalacostraca</taxon>
        <taxon>Eucarida</taxon>
        <taxon>Decapoda</taxon>
        <taxon>Pleocyemata</taxon>
        <taxon>Anomura</taxon>
        <taxon>Galatheoidea</taxon>
        <taxon>Porcellanidae</taxon>
        <taxon>Petrolisthes</taxon>
    </lineage>
</organism>
<feature type="compositionally biased region" description="Basic and acidic residues" evidence="8">
    <location>
        <begin position="42"/>
        <end position="90"/>
    </location>
</feature>
<dbReference type="CDD" id="cd02440">
    <property type="entry name" value="AdoMet_MTases"/>
    <property type="match status" value="1"/>
</dbReference>
<evidence type="ECO:0000256" key="7">
    <source>
        <dbReference type="PROSITE-ProRule" id="PRU10015"/>
    </source>
</evidence>
<dbReference type="AlphaFoldDB" id="A0AAE1GHS5"/>
<feature type="binding site" evidence="6">
    <location>
        <position position="588"/>
    </location>
    <ligand>
        <name>S-adenosyl-L-methionine</name>
        <dbReference type="ChEBI" id="CHEBI:59789"/>
    </ligand>
</feature>
<evidence type="ECO:0000256" key="2">
    <source>
        <dbReference type="ARBA" id="ARBA00022679"/>
    </source>
</evidence>
<dbReference type="SUPFAM" id="SSF53335">
    <property type="entry name" value="S-adenosyl-L-methionine-dependent methyltransferases"/>
    <property type="match status" value="1"/>
</dbReference>
<dbReference type="PROSITE" id="PS51687">
    <property type="entry name" value="SAM_MT_RNA_M5U"/>
    <property type="match status" value="1"/>
</dbReference>
<dbReference type="PROSITE" id="PS01231">
    <property type="entry name" value="TRMA_2"/>
    <property type="match status" value="1"/>
</dbReference>
<name>A0AAE1GHS5_PETCI</name>
<evidence type="ECO:0000256" key="3">
    <source>
        <dbReference type="ARBA" id="ARBA00022691"/>
    </source>
</evidence>
<feature type="binding site" evidence="6">
    <location>
        <position position="489"/>
    </location>
    <ligand>
        <name>S-adenosyl-L-methionine</name>
        <dbReference type="ChEBI" id="CHEBI:59789"/>
    </ligand>
</feature>
<reference evidence="9" key="1">
    <citation type="submission" date="2023-10" db="EMBL/GenBank/DDBJ databases">
        <title>Genome assemblies of two species of porcelain crab, Petrolisthes cinctipes and Petrolisthes manimaculis (Anomura: Porcellanidae).</title>
        <authorList>
            <person name="Angst P."/>
        </authorList>
    </citation>
    <scope>NUCLEOTIDE SEQUENCE</scope>
    <source>
        <strain evidence="9">PB745_01</strain>
        <tissue evidence="9">Gill</tissue>
    </source>
</reference>
<dbReference type="GO" id="GO:0009451">
    <property type="term" value="P:RNA modification"/>
    <property type="evidence" value="ECO:0007669"/>
    <property type="project" value="UniProtKB-ARBA"/>
</dbReference>
<comment type="caution">
    <text evidence="6">Lacks conserved residue(s) required for the propagation of feature annotation.</text>
</comment>
<feature type="compositionally biased region" description="Basic and acidic residues" evidence="8">
    <location>
        <begin position="118"/>
        <end position="128"/>
    </location>
</feature>
<dbReference type="PANTHER" id="PTHR45904">
    <property type="entry name" value="TRNA (URACIL-5-)-METHYLTRANSFERASE"/>
    <property type="match status" value="1"/>
</dbReference>
<sequence>MEGIAIEKRNLDKTKQELIVEKEGKVEGDGKQQESESGGVEENVKKDGVQESESKNGKEQNSNEKAMQKEGDNGKEQNSDEREMQKKGDNDGGDAEEGGHKTVKKGAETEGTRPGQGKAKESDPFAYTKREEFTSENFKIELRGLPRHYSVADLKKLLNETLQLGAHKVKPAGHRKNWAYIAFRDQPARTRAMEVLRGYQWKKATFSVTTAKPVEDPLVKRMGERGNRTNKGEEDKDGDSQMSIAERVTKSVTPLAHLSYSQQLEKKQKDVHHILRKFGSDLAHTNPKLARLIQWQKVRRGGQVCEVDPIVPSPQIDGYRNKCEFSIGNNPETGQATVGFRVASYKAGSMCVAPVSHLKNIPLKMKEVVEEFEVVVRESGLAPFSPLTHEGVWRQLTVRTSLTGALLIIAMIHPQELTETVLGELKQTIVQHFTEGSGVHVGVKSIFFKAYAQKERGGQQPLQHLWGDHHLTETILGNTFRVSPDAFLQVNTLGAEVLYQHVGDLANLDPSSVLLDVCCGTGTIGVCLSKRCAKVYGVELVPEAVEDARHNAETNGAANMKVWTGRAEEQLGQMLSHCRELRTVAVVDPPRAGLNSSVVIGLRRCSELERLVYVSCDPASAVKNFLNLGRPESKQYQGSFFFPVRAIPVDLFPHTPHFELVILFERWDKEKWTKIMEGNPLPRDEEYFKRIPSLQEGKYGPAKHKNGSDSNTKRVLDDENCGEAEAKKTKSE</sequence>
<keyword evidence="2 6" id="KW-0808">Transferase</keyword>
<dbReference type="Gene3D" id="2.40.50.1070">
    <property type="match status" value="1"/>
</dbReference>
<keyword evidence="1 6" id="KW-0489">Methyltransferase</keyword>
<dbReference type="InterPro" id="IPR045850">
    <property type="entry name" value="TRM2_met"/>
</dbReference>
<evidence type="ECO:0000313" key="10">
    <source>
        <dbReference type="Proteomes" id="UP001286313"/>
    </source>
</evidence>
<comment type="catalytic activity">
    <reaction evidence="5">
        <text>uridine(54) in tRNA + S-adenosyl-L-methionine = 5-methyluridine(54) in tRNA + S-adenosyl-L-homocysteine + H(+)</text>
        <dbReference type="Rhea" id="RHEA:42712"/>
        <dbReference type="Rhea" id="RHEA-COMP:10167"/>
        <dbReference type="Rhea" id="RHEA-COMP:10193"/>
        <dbReference type="ChEBI" id="CHEBI:15378"/>
        <dbReference type="ChEBI" id="CHEBI:57856"/>
        <dbReference type="ChEBI" id="CHEBI:59789"/>
        <dbReference type="ChEBI" id="CHEBI:65315"/>
        <dbReference type="ChEBI" id="CHEBI:74447"/>
        <dbReference type="EC" id="2.1.1.35"/>
    </reaction>
    <physiologicalReaction direction="left-to-right" evidence="5">
        <dbReference type="Rhea" id="RHEA:42713"/>
    </physiologicalReaction>
</comment>
<feature type="compositionally biased region" description="Basic and acidic residues" evidence="8">
    <location>
        <begin position="97"/>
        <end position="111"/>
    </location>
</feature>
<evidence type="ECO:0000256" key="4">
    <source>
        <dbReference type="ARBA" id="ARBA00033763"/>
    </source>
</evidence>
<dbReference type="Pfam" id="PF05958">
    <property type="entry name" value="tRNA_U5-meth_tr"/>
    <property type="match status" value="1"/>
</dbReference>
<evidence type="ECO:0000256" key="1">
    <source>
        <dbReference type="ARBA" id="ARBA00022603"/>
    </source>
</evidence>
<feature type="region of interest" description="Disordered" evidence="8">
    <location>
        <begin position="221"/>
        <end position="241"/>
    </location>
</feature>
<feature type="active site" evidence="7">
    <location>
        <position position="616"/>
    </location>
</feature>
<evidence type="ECO:0000256" key="5">
    <source>
        <dbReference type="ARBA" id="ARBA00047278"/>
    </source>
</evidence>
<dbReference type="InterPro" id="IPR029063">
    <property type="entry name" value="SAM-dependent_MTases_sf"/>
</dbReference>
<feature type="region of interest" description="Disordered" evidence="8">
    <location>
        <begin position="694"/>
        <end position="732"/>
    </location>
</feature>
<gene>
    <name evidence="9" type="ORF">Pcinc_002658</name>
</gene>
<dbReference type="InterPro" id="IPR030390">
    <property type="entry name" value="MeTrfase_TrmA_AS"/>
</dbReference>
<comment type="caution">
    <text evidence="9">The sequence shown here is derived from an EMBL/GenBank/DDBJ whole genome shotgun (WGS) entry which is preliminary data.</text>
</comment>
<feature type="compositionally biased region" description="Basic and acidic residues" evidence="8">
    <location>
        <begin position="1"/>
        <end position="34"/>
    </location>
</feature>
<dbReference type="InterPro" id="IPR010280">
    <property type="entry name" value="U5_MeTrfase_fam"/>
</dbReference>
<feature type="binding site" evidence="6">
    <location>
        <position position="539"/>
    </location>
    <ligand>
        <name>S-adenosyl-L-methionine</name>
        <dbReference type="ChEBI" id="CHEBI:59789"/>
    </ligand>
</feature>
<dbReference type="GO" id="GO:0032259">
    <property type="term" value="P:methylation"/>
    <property type="evidence" value="ECO:0007669"/>
    <property type="project" value="UniProtKB-KW"/>
</dbReference>
<dbReference type="Proteomes" id="UP001286313">
    <property type="component" value="Unassembled WGS sequence"/>
</dbReference>
<dbReference type="PROSITE" id="PS01230">
    <property type="entry name" value="TRMA_1"/>
    <property type="match status" value="1"/>
</dbReference>
<accession>A0AAE1GHS5</accession>
<evidence type="ECO:0000256" key="6">
    <source>
        <dbReference type="PROSITE-ProRule" id="PRU01024"/>
    </source>
</evidence>
<proteinExistence type="inferred from homology"/>
<dbReference type="PANTHER" id="PTHR45904:SF2">
    <property type="entry name" value="TRNA (URACIL-5-)-METHYLTRANSFERASE HOMOLOG A"/>
    <property type="match status" value="1"/>
</dbReference>
<keyword evidence="10" id="KW-1185">Reference proteome</keyword>
<evidence type="ECO:0000256" key="8">
    <source>
        <dbReference type="SAM" id="MobiDB-lite"/>
    </source>
</evidence>
<dbReference type="GO" id="GO:0006396">
    <property type="term" value="P:RNA processing"/>
    <property type="evidence" value="ECO:0007669"/>
    <property type="project" value="InterPro"/>
</dbReference>
<feature type="compositionally biased region" description="Basic and acidic residues" evidence="8">
    <location>
        <begin position="221"/>
        <end position="234"/>
    </location>
</feature>
<dbReference type="Gene3D" id="3.40.50.150">
    <property type="entry name" value="Vaccinia Virus protein VP39"/>
    <property type="match status" value="1"/>
</dbReference>
<keyword evidence="3 6" id="KW-0949">S-adenosyl-L-methionine</keyword>
<dbReference type="SUPFAM" id="SSF54928">
    <property type="entry name" value="RNA-binding domain, RBD"/>
    <property type="match status" value="1"/>
</dbReference>
<dbReference type="GO" id="GO:0030697">
    <property type="term" value="F:tRNA (uracil(54)-C5)-methyltransferase activity, S-adenosyl methionine-dependent"/>
    <property type="evidence" value="ECO:0007669"/>
    <property type="project" value="UniProtKB-EC"/>
</dbReference>
<feature type="active site" description="Nucleophile" evidence="6">
    <location>
        <position position="616"/>
    </location>
</feature>
<protein>
    <recommendedName>
        <fullName evidence="4">tRNA (uracil(54)-C(5))-methyltransferase</fullName>
        <ecNumber evidence="4">2.1.1.35</ecNumber>
    </recommendedName>
</protein>
<feature type="region of interest" description="Disordered" evidence="8">
    <location>
        <begin position="1"/>
        <end position="128"/>
    </location>
</feature>